<dbReference type="Proteomes" id="UP001239462">
    <property type="component" value="Unassembled WGS sequence"/>
</dbReference>
<dbReference type="Pfam" id="PF20454">
    <property type="entry name" value="GpA_nuclease"/>
    <property type="match status" value="1"/>
</dbReference>
<dbReference type="Pfam" id="PF05876">
    <property type="entry name" value="GpA_ATPase"/>
    <property type="match status" value="1"/>
</dbReference>
<name>A0ABT7PHM4_9BACT</name>
<feature type="region of interest" description="Disordered" evidence="1">
    <location>
        <begin position="646"/>
        <end position="694"/>
    </location>
</feature>
<dbReference type="InterPro" id="IPR046453">
    <property type="entry name" value="GpA_ATPase"/>
</dbReference>
<evidence type="ECO:0000313" key="5">
    <source>
        <dbReference type="Proteomes" id="UP001239462"/>
    </source>
</evidence>
<feature type="compositionally biased region" description="Polar residues" evidence="1">
    <location>
        <begin position="666"/>
        <end position="685"/>
    </location>
</feature>
<dbReference type="EMBL" id="JASZZN010000006">
    <property type="protein sequence ID" value="MDM4015833.1"/>
    <property type="molecule type" value="Genomic_DNA"/>
</dbReference>
<dbReference type="RefSeq" id="WP_289163357.1">
    <property type="nucleotide sequence ID" value="NZ_JASZZN010000006.1"/>
</dbReference>
<accession>A0ABT7PHM4</accession>
<proteinExistence type="predicted"/>
<feature type="domain" description="Phage terminase large subunit GpA ATPase" evidence="2">
    <location>
        <begin position="43"/>
        <end position="290"/>
    </location>
</feature>
<sequence>MTTVFELELAESIEAGKSYAPRTFREWIEQELIIPDGPFVGERFRIERQPAHGVWIDAVDDPQWTELVFTAVTQFGKSLMAHVAPILYHTCELGQSLTWALPTADMADTKWQQDFRPVMEANPTLRKLLPTRGSGSRGGKVRDMITLANGAILKIQSVGLDDSAKGGFTSPIMAATEAAGFSKAGESSVEADPLRQAKARQRAYKRSMRRSYVEGTLTTEEELPWALYEGSSKSRLVAPCPHCLEYVHPTEDDLIGWQDARSEMEAIDNSHWRCPKCKRRISEPDRHKALLKTKLVHDGQTLDRDGRVHGKKPPTTRLWFHATPFFNLLLEPADIGAEEWATMQIPEDTAERIAAEKERAQFRWAKTYKPPAIDGQIDLSREGIAGRRNDLPQNALPNDVGLLVYAFDTGDRKGWFASMGTRPNGELFVPTYGDFDIPSDKAQVEVAIQAALEGQIPMLSAGLPKQSGGTMRPHAVGCDCGHRQKATWAWTRHGDLNPRQALDQWAIAMRGRGESQMESRQRWNCPKDRGSMVRQIGDDRTWYIEWVKRANVFEMHWDADGYKLHVQHGLTLDLHAPGSISFFAGSNRTHSRIARHCINERLIYEFVPLKGKVARWHRFGDNHLLDCMAMCYALLVKLGYQPPSLPRVSEQAPPPGNIAEHKQHVDTQNTTPVTTPSQVSANQPGSASSDASSAEAARARISAWIKSIS</sequence>
<evidence type="ECO:0000256" key="1">
    <source>
        <dbReference type="SAM" id="MobiDB-lite"/>
    </source>
</evidence>
<evidence type="ECO:0000259" key="3">
    <source>
        <dbReference type="Pfam" id="PF20454"/>
    </source>
</evidence>
<reference evidence="4 5" key="1">
    <citation type="submission" date="2023-06" db="EMBL/GenBank/DDBJ databases">
        <title>Roseiconus lacunae JC819 isolated from Gulf of Mannar region, Tamil Nadu.</title>
        <authorList>
            <person name="Pk S."/>
            <person name="Ch S."/>
            <person name="Ch V.R."/>
        </authorList>
    </citation>
    <scope>NUCLEOTIDE SEQUENCE [LARGE SCALE GENOMIC DNA]</scope>
    <source>
        <strain evidence="4 5">JC819</strain>
    </source>
</reference>
<keyword evidence="5" id="KW-1185">Reference proteome</keyword>
<protein>
    <submittedName>
        <fullName evidence="4">Phage terminase large subunit family protein</fullName>
    </submittedName>
</protein>
<evidence type="ECO:0000259" key="2">
    <source>
        <dbReference type="Pfam" id="PF05876"/>
    </source>
</evidence>
<feature type="domain" description="Terminase large subunit GpA endonuclease" evidence="3">
    <location>
        <begin position="363"/>
        <end position="641"/>
    </location>
</feature>
<evidence type="ECO:0000313" key="4">
    <source>
        <dbReference type="EMBL" id="MDM4015833.1"/>
    </source>
</evidence>
<gene>
    <name evidence="4" type="ORF">QTN89_10360</name>
</gene>
<organism evidence="4 5">
    <name type="scientific">Roseiconus lacunae</name>
    <dbReference type="NCBI Taxonomy" id="2605694"/>
    <lineage>
        <taxon>Bacteria</taxon>
        <taxon>Pseudomonadati</taxon>
        <taxon>Planctomycetota</taxon>
        <taxon>Planctomycetia</taxon>
        <taxon>Pirellulales</taxon>
        <taxon>Pirellulaceae</taxon>
        <taxon>Roseiconus</taxon>
    </lineage>
</organism>
<comment type="caution">
    <text evidence="4">The sequence shown here is derived from an EMBL/GenBank/DDBJ whole genome shotgun (WGS) entry which is preliminary data.</text>
</comment>
<dbReference type="InterPro" id="IPR046454">
    <property type="entry name" value="GpA_endonuclease"/>
</dbReference>